<reference evidence="7" key="1">
    <citation type="journal article" date="2014" name="Int. J. Syst. Evol. Microbiol.">
        <title>Complete genome sequence of Corynebacterium casei LMG S-19264T (=DSM 44701T), isolated from a smear-ripened cheese.</title>
        <authorList>
            <consortium name="US DOE Joint Genome Institute (JGI-PGF)"/>
            <person name="Walter F."/>
            <person name="Albersmeier A."/>
            <person name="Kalinowski J."/>
            <person name="Ruckert C."/>
        </authorList>
    </citation>
    <scope>NUCLEOTIDE SEQUENCE</scope>
    <source>
        <strain evidence="7">CGMCC 1.15493</strain>
    </source>
</reference>
<dbReference type="PANTHER" id="PTHR30290:SF64">
    <property type="entry name" value="ABC TRANSPORTER PERIPLASMIC BINDING PROTEIN"/>
    <property type="match status" value="1"/>
</dbReference>
<dbReference type="GO" id="GO:0043190">
    <property type="term" value="C:ATP-binding cassette (ABC) transporter complex"/>
    <property type="evidence" value="ECO:0007669"/>
    <property type="project" value="InterPro"/>
</dbReference>
<name>A0A916XSU2_9HYPH</name>
<dbReference type="GO" id="GO:0015833">
    <property type="term" value="P:peptide transport"/>
    <property type="evidence" value="ECO:0007669"/>
    <property type="project" value="TreeGrafter"/>
</dbReference>
<dbReference type="Pfam" id="PF00496">
    <property type="entry name" value="SBP_bac_5"/>
    <property type="match status" value="1"/>
</dbReference>
<dbReference type="GO" id="GO:0030288">
    <property type="term" value="C:outer membrane-bounded periplasmic space"/>
    <property type="evidence" value="ECO:0007669"/>
    <property type="project" value="TreeGrafter"/>
</dbReference>
<evidence type="ECO:0000256" key="2">
    <source>
        <dbReference type="ARBA" id="ARBA00005695"/>
    </source>
</evidence>
<dbReference type="Gene3D" id="3.40.190.10">
    <property type="entry name" value="Periplasmic binding protein-like II"/>
    <property type="match status" value="1"/>
</dbReference>
<dbReference type="PANTHER" id="PTHR30290">
    <property type="entry name" value="PERIPLASMIC BINDING COMPONENT OF ABC TRANSPORTER"/>
    <property type="match status" value="1"/>
</dbReference>
<dbReference type="GO" id="GO:0042884">
    <property type="term" value="P:microcin transport"/>
    <property type="evidence" value="ECO:0007669"/>
    <property type="project" value="TreeGrafter"/>
</dbReference>
<dbReference type="EMBL" id="BMJJ01000001">
    <property type="protein sequence ID" value="GGD05555.1"/>
    <property type="molecule type" value="Genomic_DNA"/>
</dbReference>
<dbReference type="PIRSF" id="PIRSF002741">
    <property type="entry name" value="MppA"/>
    <property type="match status" value="1"/>
</dbReference>
<reference evidence="7" key="2">
    <citation type="submission" date="2020-09" db="EMBL/GenBank/DDBJ databases">
        <authorList>
            <person name="Sun Q."/>
            <person name="Zhou Y."/>
        </authorList>
    </citation>
    <scope>NUCLEOTIDE SEQUENCE</scope>
    <source>
        <strain evidence="7">CGMCC 1.15493</strain>
    </source>
</reference>
<feature type="signal peptide" evidence="5">
    <location>
        <begin position="1"/>
        <end position="25"/>
    </location>
</feature>
<feature type="region of interest" description="Disordered" evidence="4">
    <location>
        <begin position="32"/>
        <end position="58"/>
    </location>
</feature>
<comment type="caution">
    <text evidence="7">The sequence shown here is derived from an EMBL/GenBank/DDBJ whole genome shotgun (WGS) entry which is preliminary data.</text>
</comment>
<feature type="compositionally biased region" description="Low complexity" evidence="4">
    <location>
        <begin position="32"/>
        <end position="52"/>
    </location>
</feature>
<evidence type="ECO:0000256" key="4">
    <source>
        <dbReference type="SAM" id="MobiDB-lite"/>
    </source>
</evidence>
<dbReference type="InterPro" id="IPR000914">
    <property type="entry name" value="SBP_5_dom"/>
</dbReference>
<gene>
    <name evidence="7" type="ORF">GCM10011335_05580</name>
</gene>
<protein>
    <submittedName>
        <fullName evidence="7">ABC transporter substrate-binding protein</fullName>
    </submittedName>
</protein>
<dbReference type="Gene3D" id="3.10.105.10">
    <property type="entry name" value="Dipeptide-binding Protein, Domain 3"/>
    <property type="match status" value="1"/>
</dbReference>
<feature type="domain" description="Solute-binding protein family 5" evidence="6">
    <location>
        <begin position="145"/>
        <end position="558"/>
    </location>
</feature>
<dbReference type="InterPro" id="IPR030678">
    <property type="entry name" value="Peptide/Ni-bd"/>
</dbReference>
<dbReference type="AlphaFoldDB" id="A0A916XSU2"/>
<organism evidence="7 8">
    <name type="scientific">Aureimonas glaciei</name>
    <dbReference type="NCBI Taxonomy" id="1776957"/>
    <lineage>
        <taxon>Bacteria</taxon>
        <taxon>Pseudomonadati</taxon>
        <taxon>Pseudomonadota</taxon>
        <taxon>Alphaproteobacteria</taxon>
        <taxon>Hyphomicrobiales</taxon>
        <taxon>Aurantimonadaceae</taxon>
        <taxon>Aureimonas</taxon>
    </lineage>
</organism>
<dbReference type="SUPFAM" id="SSF53850">
    <property type="entry name" value="Periplasmic binding protein-like II"/>
    <property type="match status" value="1"/>
</dbReference>
<dbReference type="InterPro" id="IPR039424">
    <property type="entry name" value="SBP_5"/>
</dbReference>
<evidence type="ECO:0000256" key="5">
    <source>
        <dbReference type="SAM" id="SignalP"/>
    </source>
</evidence>
<dbReference type="RefSeq" id="WP_244639775.1">
    <property type="nucleotide sequence ID" value="NZ_BMJJ01000001.1"/>
</dbReference>
<keyword evidence="3 5" id="KW-0732">Signal</keyword>
<evidence type="ECO:0000313" key="7">
    <source>
        <dbReference type="EMBL" id="GGD05555.1"/>
    </source>
</evidence>
<evidence type="ECO:0000259" key="6">
    <source>
        <dbReference type="Pfam" id="PF00496"/>
    </source>
</evidence>
<dbReference type="CDD" id="cd08497">
    <property type="entry name" value="MbnE-like"/>
    <property type="match status" value="1"/>
</dbReference>
<comment type="subcellular location">
    <subcellularLocation>
        <location evidence="1">Periplasm</location>
    </subcellularLocation>
</comment>
<keyword evidence="8" id="KW-1185">Reference proteome</keyword>
<feature type="chain" id="PRO_5036903906" evidence="5">
    <location>
        <begin position="26"/>
        <end position="655"/>
    </location>
</feature>
<evidence type="ECO:0000256" key="3">
    <source>
        <dbReference type="ARBA" id="ARBA00022729"/>
    </source>
</evidence>
<accession>A0A916XSU2</accession>
<dbReference type="Proteomes" id="UP000613160">
    <property type="component" value="Unassembled WGS sequence"/>
</dbReference>
<dbReference type="GO" id="GO:1904680">
    <property type="term" value="F:peptide transmembrane transporter activity"/>
    <property type="evidence" value="ECO:0007669"/>
    <property type="project" value="TreeGrafter"/>
</dbReference>
<comment type="similarity">
    <text evidence="2">Belongs to the bacterial solute-binding protein 5 family.</text>
</comment>
<sequence>MPSNLRSALFLACLFAPLAALPAGAQDAAPAATAGQSASPADASTPSPDSIAPAPPVAPAAAATRDWRVGTSLMGDPKYQEGFTRFDYVNPDAPKGGVARLDGSGSFDSFNPVLSKGDVAEGIGLVYETLMAPSLDETSTNYGLIADAVSYPEDFSSVTYRLNPNARWHDGQKITTDDVVWSFETLKEVNPSQGFYYRHVASAAATGENEVTFTFDEKNNRELPNIVGQLVVLPKHWWTGKDANGKQRDINETTLEPPLGSGPYKVGNFATGRNVSYTRVEDYWGAELPVNVGQNNFDRIDYIYFRDDTVSFEAFKGNQFDWWLENKAARWASSYDFPAAQNGWVVKERFENPYRSAGVMVGFIPNLRRPLFQNLDLRRALNHAFDFETMQRTLFFGEYARPNSYFNKTELASSGLPEGDELALLEPLKAQVPESVFTTPYANPVFGDNAKTRDNLREAVRLLKAAGYEQKGGKMVNAATGAPLSFEVLLNGPTLEGVVTQFQDSLKRIGVEMRIRTVDPSQFVNRVRARDYDMIYGGLSQSLSPGNEQYDYFGSDAADKPASQNYAGIKDPAVDVLVKAVVQAKDRASLVTATHALDRVLLANQFIIPTYVPKDQRIARWDRFGHPETLPTYSIGWPQVWWYDEAKAAKIPAPR</sequence>
<evidence type="ECO:0000313" key="8">
    <source>
        <dbReference type="Proteomes" id="UP000613160"/>
    </source>
</evidence>
<proteinExistence type="inferred from homology"/>
<evidence type="ECO:0000256" key="1">
    <source>
        <dbReference type="ARBA" id="ARBA00004418"/>
    </source>
</evidence>